<protein>
    <recommendedName>
        <fullName evidence="3">Tudor domain-containing protein</fullName>
    </recommendedName>
</protein>
<dbReference type="Gene3D" id="2.30.30.140">
    <property type="match status" value="5"/>
</dbReference>
<proteinExistence type="predicted"/>
<dbReference type="PANTHER" id="PTHR16442:SF1">
    <property type="entry name" value="RING FINGER PROTEIN 17"/>
    <property type="match status" value="1"/>
</dbReference>
<reference evidence="4" key="1">
    <citation type="submission" date="2018-05" db="EMBL/GenBank/DDBJ databases">
        <authorList>
            <person name="Datahose"/>
        </authorList>
    </citation>
    <scope>NUCLEOTIDE SEQUENCE</scope>
</reference>
<name>A0AAX7SWN0_ASTCA</name>
<dbReference type="PROSITE" id="PS50304">
    <property type="entry name" value="TUDOR"/>
    <property type="match status" value="4"/>
</dbReference>
<feature type="compositionally biased region" description="Basic and acidic residues" evidence="2">
    <location>
        <begin position="179"/>
        <end position="196"/>
    </location>
</feature>
<dbReference type="InterPro" id="IPR002999">
    <property type="entry name" value="Tudor"/>
</dbReference>
<feature type="coiled-coil region" evidence="1">
    <location>
        <begin position="48"/>
        <end position="118"/>
    </location>
</feature>
<dbReference type="SMART" id="SM00333">
    <property type="entry name" value="TUDOR"/>
    <property type="match status" value="5"/>
</dbReference>
<reference evidence="4" key="3">
    <citation type="submission" date="2025-09" db="UniProtKB">
        <authorList>
            <consortium name="Ensembl"/>
        </authorList>
    </citation>
    <scope>IDENTIFICATION</scope>
</reference>
<feature type="region of interest" description="Disordered" evidence="2">
    <location>
        <begin position="157"/>
        <end position="235"/>
    </location>
</feature>
<accession>A0AAX7SWN0</accession>
<dbReference type="SUPFAM" id="SSF63748">
    <property type="entry name" value="Tudor/PWWP/MBT"/>
    <property type="match status" value="5"/>
</dbReference>
<dbReference type="GeneTree" id="ENSGT00940000157559"/>
<organism evidence="4 5">
    <name type="scientific">Astatotilapia calliptera</name>
    <name type="common">Eastern happy</name>
    <name type="synonym">Chromis callipterus</name>
    <dbReference type="NCBI Taxonomy" id="8154"/>
    <lineage>
        <taxon>Eukaryota</taxon>
        <taxon>Metazoa</taxon>
        <taxon>Chordata</taxon>
        <taxon>Craniata</taxon>
        <taxon>Vertebrata</taxon>
        <taxon>Euteleostomi</taxon>
        <taxon>Actinopterygii</taxon>
        <taxon>Neopterygii</taxon>
        <taxon>Teleostei</taxon>
        <taxon>Neoteleostei</taxon>
        <taxon>Acanthomorphata</taxon>
        <taxon>Ovalentaria</taxon>
        <taxon>Cichlomorphae</taxon>
        <taxon>Cichliformes</taxon>
        <taxon>Cichlidae</taxon>
        <taxon>African cichlids</taxon>
        <taxon>Pseudocrenilabrinae</taxon>
        <taxon>Haplochromini</taxon>
        <taxon>Astatotilapia</taxon>
    </lineage>
</organism>
<evidence type="ECO:0000313" key="5">
    <source>
        <dbReference type="Proteomes" id="UP000265100"/>
    </source>
</evidence>
<evidence type="ECO:0000256" key="1">
    <source>
        <dbReference type="SAM" id="Coils"/>
    </source>
</evidence>
<feature type="domain" description="Tudor" evidence="3">
    <location>
        <begin position="598"/>
        <end position="656"/>
    </location>
</feature>
<sequence length="1394" mass="156418">LPEGQNIITNCLLFNITLIIIQKMFFETVVGFANKCFSFVQTLTTGLEEQVKREVARLEMEIKQAADKALHAVQNWKDSQMSQLTELETKFSSSQAAVRHIQERIKALEIAMQMARKVRCVPFLEQYCILNKVLETLQAPVDDQLIDMKCITMGTGMSLAQSPPKSYQPGRFGRKSHLKRPDGRNSRCIPRSDKIHTPPKQRQQSPRANSPSSRGSSPSPRSRCRFNLSRHSSASDLGSPDVIIEDFLDEGQGVLLCCKREALIYFEMFPVALPPTGPELASDKLRINRRRKHQFSATKRTVTQWVVVTHIVNPSQFYVQSVAERRESEILSDKINQLCSGDGCSFTAKDTVETESLICVKWNEGHWCRARVVEVLQKGSLEPVKTCAVTQLASIRVFFLDHGLTKSITINSEDEATEASLSAVNNQLRKVGRAVKNDLAHFAPMVIRCSLKDLVPYDVTKGWSKEAQVEFRNVVGSAAVEMRPLGQDRESLLVDLRKAPVEQFSSSVFLSIREYLVFIEVARFYSPVTLSRKPLLYYPPVYPKINSEISAMVCHINNPANFYINLVDNMEFMLLSAKLQEFYNDLALLEEDKLSIYCPVIGQSCVARLDDKLWYRAQVTGHPGGRKVEVQFVDLGNRKILSVSDLRKIKDEFFALPARAINCCLSDVIPVDGESWTDACTNRFISLANQKLVTIIATGQGPKSEPLPVKLFQGEVNEPLTSIAELLVKEELACFKESLNPKNAWPSGDDSAIWDPPLEVGLDPIEPQLKLPAQLKDLKVRVCHVNSPSSFYVRFAQYDSQFKRICELVKQECARIEPQDVEWKADMYCAALFNGVWERAQICSDVTSSDSAEVRLCDHGKMMKIDVSNLRPLPSSLIGSLALECTLNDIRPTGGRSTWTNTACDSFSYYLTGASAVMTIKELTDERPVPVTLFCSNRMGEFISIADFLVSEGLALRQRKPRCVSACSTCIVGSVREVQNKSETETSSPSVPVISFPFQSSTVSGHMPPKPAPRSIMTAEKVKTSLYQPPELPCLGHIQISISAVGEDGLIYVRTQNAGYQLEQLKERIQQSMKALPRQKPYTWKSVLGCAVIGPDMLWYRGQLLEVLGGHVKVQYVDYGLVENIPVVHVYPILLCDDVPQLCMICQLLGINPVGGKWQQDAVALMREVLLNRSVDMNVVELPADPRGPVTVELFIDGLSLSRILCQHEHASMDRTVSPDKHLTVMPTAPVFDVWDINTEGLRDPEELMLGSFTYPNLQQEGEHFKVVVKHMCTPNELFLWPLEGTADVKVNGESLDEALTRINRNIDTLPRLSNFPEGGPCLAEYSDGKYYRARLMKFISAEPVMLLVQHVDFGSDDTLPTSKYESYHPTSTLPLKNMRKCRNMLQTKCWKTL</sequence>
<evidence type="ECO:0000313" key="4">
    <source>
        <dbReference type="Ensembl" id="ENSACLP00000046691.1"/>
    </source>
</evidence>
<dbReference type="Pfam" id="PF00567">
    <property type="entry name" value="TUDOR"/>
    <property type="match status" value="5"/>
</dbReference>
<dbReference type="Ensembl" id="ENSACLT00000047701.1">
    <property type="protein sequence ID" value="ENSACLP00000046691.1"/>
    <property type="gene ID" value="ENSACLG00000018279.2"/>
</dbReference>
<feature type="compositionally biased region" description="Low complexity" evidence="2">
    <location>
        <begin position="205"/>
        <end position="221"/>
    </location>
</feature>
<keyword evidence="5" id="KW-1185">Reference proteome</keyword>
<dbReference type="Proteomes" id="UP000265100">
    <property type="component" value="Chromosome 16"/>
</dbReference>
<feature type="domain" description="Tudor" evidence="3">
    <location>
        <begin position="1315"/>
        <end position="1375"/>
    </location>
</feature>
<dbReference type="PANTHER" id="PTHR16442">
    <property type="entry name" value="RING FINGER PROTEIN 17"/>
    <property type="match status" value="1"/>
</dbReference>
<dbReference type="Gene3D" id="2.40.50.90">
    <property type="match status" value="4"/>
</dbReference>
<feature type="domain" description="Tudor" evidence="3">
    <location>
        <begin position="1083"/>
        <end position="1140"/>
    </location>
</feature>
<evidence type="ECO:0000256" key="2">
    <source>
        <dbReference type="SAM" id="MobiDB-lite"/>
    </source>
</evidence>
<evidence type="ECO:0000259" key="3">
    <source>
        <dbReference type="PROSITE" id="PS50304"/>
    </source>
</evidence>
<reference evidence="4" key="2">
    <citation type="submission" date="2025-08" db="UniProtKB">
        <authorList>
            <consortium name="Ensembl"/>
        </authorList>
    </citation>
    <scope>IDENTIFICATION</scope>
</reference>
<dbReference type="InterPro" id="IPR035437">
    <property type="entry name" value="SNase_OB-fold_sf"/>
</dbReference>
<keyword evidence="1" id="KW-0175">Coiled coil</keyword>
<feature type="domain" description="Tudor" evidence="3">
    <location>
        <begin position="822"/>
        <end position="880"/>
    </location>
</feature>
<gene>
    <name evidence="4" type="primary">RNF17</name>
</gene>